<feature type="transmembrane region" description="Helical" evidence="3">
    <location>
        <begin position="43"/>
        <end position="62"/>
    </location>
</feature>
<keyword evidence="3" id="KW-0472">Membrane</keyword>
<keyword evidence="3" id="KW-1133">Transmembrane helix</keyword>
<feature type="transmembrane region" description="Helical" evidence="3">
    <location>
        <begin position="74"/>
        <end position="94"/>
    </location>
</feature>
<evidence type="ECO:0000256" key="1">
    <source>
        <dbReference type="ARBA" id="ARBA00004474"/>
    </source>
</evidence>
<gene>
    <name evidence="4" type="primary">ycf36</name>
</gene>
<reference evidence="4" key="1">
    <citation type="journal article" date="2020" name="J. Phycol.">
        <title>Relative expression analysis of light-harvesting genes in the freshwater alga Lympha mucosa (Batrachospermales, Rhodophyta).</title>
        <authorList>
            <person name="Evans J.R."/>
            <person name="Vis M.L."/>
        </authorList>
    </citation>
    <scope>NUCLEOTIDE SEQUENCE</scope>
</reference>
<dbReference type="GO" id="GO:0009536">
    <property type="term" value="C:plastid"/>
    <property type="evidence" value="ECO:0007669"/>
    <property type="project" value="UniProtKB-SubCell"/>
</dbReference>
<dbReference type="PANTHER" id="PTHR34214:SF3">
    <property type="entry name" value="PROTEIN CONSERVED IN THE GREEN LINEAGE AND DIATOMS 27, CHLOROPLASTIC"/>
    <property type="match status" value="1"/>
</dbReference>
<dbReference type="EMBL" id="MN509464">
    <property type="protein sequence ID" value="QHO64153.1"/>
    <property type="molecule type" value="Genomic_DNA"/>
</dbReference>
<sequence>MSIYKNICPIPFDQQPLNEYFELKQDILFSWSTKNTTDFMKKLVIIFLIMFIIMSIIAIFIVYKNYTLSNLLLIYNNTIFATLIIEFILIRLYLGWSYVLKRLLSATVFYEESGWYDGQLWVKTSPILIQDRLVGIYQVMPIIKKLKRIFLFNTCFFILQIYLCIFFN</sequence>
<dbReference type="Pfam" id="PF06799">
    <property type="entry name" value="CGLD27-like"/>
    <property type="match status" value="1"/>
</dbReference>
<comment type="subcellular location">
    <subcellularLocation>
        <location evidence="1">Plastid</location>
    </subcellularLocation>
</comment>
<name>A0A6B9VPC4_9FLOR</name>
<evidence type="ECO:0000313" key="4">
    <source>
        <dbReference type="EMBL" id="QHO64153.1"/>
    </source>
</evidence>
<dbReference type="PANTHER" id="PTHR34214">
    <property type="match status" value="1"/>
</dbReference>
<evidence type="ECO:0008006" key="5">
    <source>
        <dbReference type="Google" id="ProtNLM"/>
    </source>
</evidence>
<organism evidence="4">
    <name type="scientific">Lympha mucosa</name>
    <dbReference type="NCBI Taxonomy" id="2045360"/>
    <lineage>
        <taxon>Eukaryota</taxon>
        <taxon>Rhodophyta</taxon>
        <taxon>Florideophyceae</taxon>
        <taxon>Nemaliophycidae</taxon>
        <taxon>Batrachospermales</taxon>
        <taxon>Batrachospermaceae</taxon>
        <taxon>Lympha</taxon>
    </lineage>
</organism>
<protein>
    <recommendedName>
        <fullName evidence="5">Ycf36</fullName>
    </recommendedName>
</protein>
<geneLocation type="plastid" evidence="4"/>
<feature type="transmembrane region" description="Helical" evidence="3">
    <location>
        <begin position="149"/>
        <end position="167"/>
    </location>
</feature>
<dbReference type="AlphaFoldDB" id="A0A6B9VPC4"/>
<keyword evidence="3" id="KW-0812">Transmembrane</keyword>
<keyword evidence="2 4" id="KW-0934">Plastid</keyword>
<accession>A0A6B9VPC4</accession>
<dbReference type="InterPro" id="IPR009631">
    <property type="entry name" value="CGLD27-like"/>
</dbReference>
<proteinExistence type="predicted"/>
<evidence type="ECO:0000256" key="2">
    <source>
        <dbReference type="ARBA" id="ARBA00022640"/>
    </source>
</evidence>
<evidence type="ECO:0000256" key="3">
    <source>
        <dbReference type="SAM" id="Phobius"/>
    </source>
</evidence>